<proteinExistence type="predicted"/>
<feature type="compositionally biased region" description="Pro residues" evidence="1">
    <location>
        <begin position="1183"/>
        <end position="1193"/>
    </location>
</feature>
<feature type="domain" description="SRCR" evidence="2">
    <location>
        <begin position="69"/>
        <end position="192"/>
    </location>
</feature>
<feature type="compositionally biased region" description="Polar residues" evidence="1">
    <location>
        <begin position="1199"/>
        <end position="1209"/>
    </location>
</feature>
<reference evidence="3" key="1">
    <citation type="journal article" date="2012" name="Proc. Natl. Acad. Sci. U.S.A.">
        <title>Antigenic diversity is generated by distinct evolutionary mechanisms in African trypanosome species.</title>
        <authorList>
            <person name="Jackson A.P."/>
            <person name="Berry A."/>
            <person name="Aslett M."/>
            <person name="Allison H.C."/>
            <person name="Burton P."/>
            <person name="Vavrova-Anderson J."/>
            <person name="Brown R."/>
            <person name="Browne H."/>
            <person name="Corton N."/>
            <person name="Hauser H."/>
            <person name="Gamble J."/>
            <person name="Gilderthorp R."/>
            <person name="Marcello L."/>
            <person name="McQuillan J."/>
            <person name="Otto T.D."/>
            <person name="Quail M.A."/>
            <person name="Sanders M.J."/>
            <person name="van Tonder A."/>
            <person name="Ginger M.L."/>
            <person name="Field M.C."/>
            <person name="Barry J.D."/>
            <person name="Hertz-Fowler C."/>
            <person name="Berriman M."/>
        </authorList>
    </citation>
    <scope>NUCLEOTIDE SEQUENCE</scope>
    <source>
        <strain evidence="3">Y486</strain>
    </source>
</reference>
<evidence type="ECO:0000313" key="3">
    <source>
        <dbReference type="EMBL" id="CCC52418.1"/>
    </source>
</evidence>
<dbReference type="VEuPathDB" id="TriTrypDB:TvY486_1014610"/>
<evidence type="ECO:0000259" key="2">
    <source>
        <dbReference type="PROSITE" id="PS50287"/>
    </source>
</evidence>
<organism evidence="3">
    <name type="scientific">Trypanosoma vivax (strain Y486)</name>
    <dbReference type="NCBI Taxonomy" id="1055687"/>
    <lineage>
        <taxon>Eukaryota</taxon>
        <taxon>Discoba</taxon>
        <taxon>Euglenozoa</taxon>
        <taxon>Kinetoplastea</taxon>
        <taxon>Metakinetoplastina</taxon>
        <taxon>Trypanosomatida</taxon>
        <taxon>Trypanosomatidae</taxon>
        <taxon>Trypanosoma</taxon>
        <taxon>Duttonella</taxon>
    </lineage>
</organism>
<gene>
    <name evidence="3" type="ORF">TVY486_1014610</name>
</gene>
<name>G0U4Q4_TRYVY</name>
<dbReference type="AlphaFoldDB" id="G0U4Q4"/>
<dbReference type="EMBL" id="HE573026">
    <property type="protein sequence ID" value="CCC52418.1"/>
    <property type="molecule type" value="Genomic_DNA"/>
</dbReference>
<dbReference type="GO" id="GO:0016020">
    <property type="term" value="C:membrane"/>
    <property type="evidence" value="ECO:0007669"/>
    <property type="project" value="InterPro"/>
</dbReference>
<sequence>MQGETVCKGNPPPVDSEALRDVSRGSTAHLSQFLSEGLLDISVSNPLVQFLSPLQLQGYASRLIGLYSLRTVEDLVSCVTCETDVERLLGDQSSGQQQRDLWRAVCRWRRASGRRRRSTEKSLRCQKTPALDDATSSGAVCAGEREFMDVTDNLVHCSPSQLMRQLAFRRSERKCSAESSHLKLDDGPAACSISPHPVTKGTDILSDYVPNEVPYVALSSRDTASLTSSLSVASSPNRWSSKRYCRERLPFSSLCLGLGVIAGPHDVLDKHWDMPENEAFEPRQCDTRFASNCAPLPEQTFAGSSRAREDIVQCSVEFEALRESCRLSVESAILAYNEGVRALQQRLRSLLDKACKDQKVLLNSATAPLMETAYLRAELHLVSCNLCEDSGFTLQHGDNMSLVKFVPPSSGGCISKGVADHFHSSHLRGAGTIAGNDASSTHRFVGSTGAYLAEVQNLSELAAPVLSTRGSSPTCQMSVSPLIEDTQPSCATKQSHDAKRKRSAEVADLRDGVKIPVNDVASSVSGENGMAACSPIAALGTGSGFSSVVKACRRGGAEELPAGKIGDTSVGRESGLNNVIPAMQVTQVSSGSSSDNHGVPGIFSLESRGACCVLSCSSVDNGQSDVVHNMQMPTDVQVIDVDDMSSSRGTGRGSQFLFPGGVVLSGNDDKNCEEEEAHVEESWAVQDEVSPHSSQGRSCIGTCTQLSEGEGHDAVDPYSSTNRGEWLGAFSDDPVLSLDKVGVAPQRTASASLSANVKPFTSLVALDALEDRCENQGELSGDEDYMNDITVTSKRASFFDLSPPLVSPLPLPPKDATNSLSQVGTFQVGELPEHLNTEQILSMDYDALLASCTALGLQVPTVDVCSTKDSDFFFRGNCCEGQSQAIEATLVESTGGVETTVLHEENSNLWLFEDNSNGTFEPCSELGGPHVKGGHRYHYEGEDKLPYSCSPFLNGGSDCGTASRAVSPGLVDTAGNEWYQLRRAAQEDRMREALRQFVTRRTFIHEVVPSFFHRLPRFSGGPLYKRLRVADLVRPNLALTREDLEEQRRKAKIKEMEEVTCCVISSLAGNAAENIECDAVSMMRHSASLSALSLNTPRASPVDAALSVNCNVDQYTLSAYERILLLEPVDIDAVISIVRSDFPDVPRNRVEALIEASGVPLDSSHRVCSSQAPPHVNAHTPPRSSPSPSPPPNHGRQVAPQSIAGSSQMTKRRYFAQRGCIPSPRGGQNTIRNDARYGGWQPGCE</sequence>
<feature type="region of interest" description="Disordered" evidence="1">
    <location>
        <begin position="1164"/>
        <end position="1245"/>
    </location>
</feature>
<accession>G0U4Q4</accession>
<evidence type="ECO:0000256" key="1">
    <source>
        <dbReference type="SAM" id="MobiDB-lite"/>
    </source>
</evidence>
<feature type="region of interest" description="Disordered" evidence="1">
    <location>
        <begin position="486"/>
        <end position="505"/>
    </location>
</feature>
<dbReference type="InterPro" id="IPR001190">
    <property type="entry name" value="SRCR"/>
</dbReference>
<protein>
    <recommendedName>
        <fullName evidence="2">SRCR domain-containing protein</fullName>
    </recommendedName>
</protein>
<dbReference type="PROSITE" id="PS50287">
    <property type="entry name" value="SRCR_2"/>
    <property type="match status" value="1"/>
</dbReference>